<evidence type="ECO:0000313" key="2">
    <source>
        <dbReference type="Proteomes" id="UP000305675"/>
    </source>
</evidence>
<accession>A0A4U1BKF0</accession>
<organism evidence="1 2">
    <name type="scientific">Ferrimonas aestuarii</name>
    <dbReference type="NCBI Taxonomy" id="2569539"/>
    <lineage>
        <taxon>Bacteria</taxon>
        <taxon>Pseudomonadati</taxon>
        <taxon>Pseudomonadota</taxon>
        <taxon>Gammaproteobacteria</taxon>
        <taxon>Alteromonadales</taxon>
        <taxon>Ferrimonadaceae</taxon>
        <taxon>Ferrimonas</taxon>
    </lineage>
</organism>
<dbReference type="Proteomes" id="UP000305675">
    <property type="component" value="Unassembled WGS sequence"/>
</dbReference>
<dbReference type="RefSeq" id="WP_136864416.1">
    <property type="nucleotide sequence ID" value="NZ_SWCJ01000014.1"/>
</dbReference>
<reference evidence="1 2" key="1">
    <citation type="submission" date="2019-04" db="EMBL/GenBank/DDBJ databases">
        <authorList>
            <person name="Hwang J.C."/>
        </authorList>
    </citation>
    <scope>NUCLEOTIDE SEQUENCE [LARGE SCALE GENOMIC DNA]</scope>
    <source>
        <strain evidence="1 2">IMCC35002</strain>
    </source>
</reference>
<name>A0A4U1BKF0_9GAMM</name>
<gene>
    <name evidence="1" type="ORF">FCL42_15910</name>
</gene>
<sequence>MDYVVIGRANEMDQEDNFIGFHFEQFEVQAETADSAIEIAEGQMCQRLESTHANLQRQFHGFELTGLKASDYEALKEQIESGDFDLFS</sequence>
<keyword evidence="2" id="KW-1185">Reference proteome</keyword>
<evidence type="ECO:0000313" key="1">
    <source>
        <dbReference type="EMBL" id="TKB52793.1"/>
    </source>
</evidence>
<proteinExistence type="predicted"/>
<dbReference type="EMBL" id="SWCJ01000014">
    <property type="protein sequence ID" value="TKB52793.1"/>
    <property type="molecule type" value="Genomic_DNA"/>
</dbReference>
<protein>
    <submittedName>
        <fullName evidence="1">Uncharacterized protein</fullName>
    </submittedName>
</protein>
<dbReference type="OrthoDB" id="6400641at2"/>
<comment type="caution">
    <text evidence="1">The sequence shown here is derived from an EMBL/GenBank/DDBJ whole genome shotgun (WGS) entry which is preliminary data.</text>
</comment>
<dbReference type="AlphaFoldDB" id="A0A4U1BKF0"/>